<accession>A0ABU6Q7E9</accession>
<protein>
    <submittedName>
        <fullName evidence="2">Uncharacterized protein</fullName>
    </submittedName>
</protein>
<keyword evidence="3" id="KW-1185">Reference proteome</keyword>
<name>A0ABU6Q7E9_9FABA</name>
<gene>
    <name evidence="2" type="ORF">PIB30_014070</name>
</gene>
<dbReference type="EMBL" id="JASCZI010000037">
    <property type="protein sequence ID" value="MED6107457.1"/>
    <property type="molecule type" value="Genomic_DNA"/>
</dbReference>
<evidence type="ECO:0000256" key="1">
    <source>
        <dbReference type="SAM" id="MobiDB-lite"/>
    </source>
</evidence>
<proteinExistence type="predicted"/>
<organism evidence="2 3">
    <name type="scientific">Stylosanthes scabra</name>
    <dbReference type="NCBI Taxonomy" id="79078"/>
    <lineage>
        <taxon>Eukaryota</taxon>
        <taxon>Viridiplantae</taxon>
        <taxon>Streptophyta</taxon>
        <taxon>Embryophyta</taxon>
        <taxon>Tracheophyta</taxon>
        <taxon>Spermatophyta</taxon>
        <taxon>Magnoliopsida</taxon>
        <taxon>eudicotyledons</taxon>
        <taxon>Gunneridae</taxon>
        <taxon>Pentapetalae</taxon>
        <taxon>rosids</taxon>
        <taxon>fabids</taxon>
        <taxon>Fabales</taxon>
        <taxon>Fabaceae</taxon>
        <taxon>Papilionoideae</taxon>
        <taxon>50 kb inversion clade</taxon>
        <taxon>dalbergioids sensu lato</taxon>
        <taxon>Dalbergieae</taxon>
        <taxon>Pterocarpus clade</taxon>
        <taxon>Stylosanthes</taxon>
    </lineage>
</organism>
<evidence type="ECO:0000313" key="3">
    <source>
        <dbReference type="Proteomes" id="UP001341840"/>
    </source>
</evidence>
<feature type="compositionally biased region" description="Basic and acidic residues" evidence="1">
    <location>
        <begin position="115"/>
        <end position="130"/>
    </location>
</feature>
<reference evidence="2 3" key="1">
    <citation type="journal article" date="2023" name="Plants (Basel)">
        <title>Bridging the Gap: Combining Genomics and Transcriptomics Approaches to Understand Stylosanthes scabra, an Orphan Legume from the Brazilian Caatinga.</title>
        <authorList>
            <person name="Ferreira-Neto J.R.C."/>
            <person name="da Silva M.D."/>
            <person name="Binneck E."/>
            <person name="de Melo N.F."/>
            <person name="da Silva R.H."/>
            <person name="de Melo A.L.T.M."/>
            <person name="Pandolfi V."/>
            <person name="Bustamante F.O."/>
            <person name="Brasileiro-Vidal A.C."/>
            <person name="Benko-Iseppon A.M."/>
        </authorList>
    </citation>
    <scope>NUCLEOTIDE SEQUENCE [LARGE SCALE GENOMIC DNA]</scope>
    <source>
        <tissue evidence="2">Leaves</tissue>
    </source>
</reference>
<comment type="caution">
    <text evidence="2">The sequence shown here is derived from an EMBL/GenBank/DDBJ whole genome shotgun (WGS) entry which is preliminary data.</text>
</comment>
<sequence>MVEPTQEMGTTQVVERDTVDRLYRLDGVSHVAANINAKFAVYPHPGPDQEFLDWWKGLPHRFLSPPELLGEPRHGEVDPVVATRGSQIPPHRTQVPDVPDRRRPETRRRVGTRMSQRDEGGGGDGAERVRRAQFRPPGERRPRVRGRRRGQGGVGVAGAAEGHAEGDAGFVPLADDQVGGGLVSPHRLYPDFASPGTMERQLGGEVCYFDLAAIWAHDDGEGTSSQHVGGTPEFHVDLNEPASDYHDVWFSLGGTPPSAYPGVGPSYPLVQDPPVQERSEDKDEVPLVRRGRRVPRRRGCGTGGTCSPGVADLLAQTATLGTVRINFIHVGPNANRARTPFPCPPLVRVWNDGGTTIRGPKAFWNGWI</sequence>
<feature type="region of interest" description="Disordered" evidence="1">
    <location>
        <begin position="83"/>
        <end position="160"/>
    </location>
</feature>
<evidence type="ECO:0000313" key="2">
    <source>
        <dbReference type="EMBL" id="MED6107457.1"/>
    </source>
</evidence>
<dbReference type="Proteomes" id="UP001341840">
    <property type="component" value="Unassembled WGS sequence"/>
</dbReference>